<evidence type="ECO:0000313" key="3">
    <source>
        <dbReference type="Proteomes" id="UP001604335"/>
    </source>
</evidence>
<reference evidence="3" key="1">
    <citation type="journal article" date="2024" name="Algal Res.">
        <title>Biochemical, toxicological and genomic investigation of a high-biomass producing Limnothrix strain isolated from Italian shallow drinking water reservoir.</title>
        <authorList>
            <person name="Simonazzi M."/>
            <person name="Shishido T.K."/>
            <person name="Delbaje E."/>
            <person name="Wahlsten M."/>
            <person name="Fewer D.P."/>
            <person name="Sivonen K."/>
            <person name="Pezzolesi L."/>
            <person name="Pistocchi R."/>
        </authorList>
    </citation>
    <scope>NUCLEOTIDE SEQUENCE [LARGE SCALE GENOMIC DNA]</scope>
    <source>
        <strain evidence="3">LRLZ20PSL1</strain>
    </source>
</reference>
<accession>A0ABW7CEI3</accession>
<organism evidence="2 3">
    <name type="scientific">Limnothrix redekei LRLZ20PSL1</name>
    <dbReference type="NCBI Taxonomy" id="3112953"/>
    <lineage>
        <taxon>Bacteria</taxon>
        <taxon>Bacillati</taxon>
        <taxon>Cyanobacteriota</taxon>
        <taxon>Cyanophyceae</taxon>
        <taxon>Pseudanabaenales</taxon>
        <taxon>Pseudanabaenaceae</taxon>
        <taxon>Limnothrix</taxon>
    </lineage>
</organism>
<gene>
    <name evidence="2" type="ORF">VPK24_12740</name>
</gene>
<feature type="domain" description="CHAT" evidence="1">
    <location>
        <begin position="4"/>
        <end position="204"/>
    </location>
</feature>
<evidence type="ECO:0000259" key="1">
    <source>
        <dbReference type="Pfam" id="PF12770"/>
    </source>
</evidence>
<proteinExistence type="predicted"/>
<dbReference type="Pfam" id="PF12770">
    <property type="entry name" value="CHAT"/>
    <property type="match status" value="1"/>
</dbReference>
<protein>
    <submittedName>
        <fullName evidence="2">CHAT domain-containing protein</fullName>
    </submittedName>
</protein>
<dbReference type="RefSeq" id="WP_393013910.1">
    <property type="nucleotide sequence ID" value="NZ_JAZAQF010000078.1"/>
</dbReference>
<name>A0ABW7CEI3_9CYAN</name>
<dbReference type="EMBL" id="JAZAQF010000078">
    <property type="protein sequence ID" value="MFG3818510.1"/>
    <property type="molecule type" value="Genomic_DNA"/>
</dbReference>
<dbReference type="InterPro" id="IPR024983">
    <property type="entry name" value="CHAT_dom"/>
</dbReference>
<evidence type="ECO:0000313" key="2">
    <source>
        <dbReference type="EMBL" id="MFG3818510.1"/>
    </source>
</evidence>
<sequence length="206" mass="22889">MADEVDAIVREVDRPDPQGGFYPGSTYLNEGFTYERLRSASLSNNRILHLATHGSFSPVSADESFLLLGQENEQISLPQVEDLRGLRNVHLVVLSACETALTGDPDETGLRGADGREINSLAYSFTRGDRAKAILASLWNVNDRSTSLLMREFYRRLAADPKLTKAEALRQSQVAFLKGELTRSGEVNQPAHPFYWSPFVLTGNSW</sequence>
<keyword evidence="3" id="KW-1185">Reference proteome</keyword>
<comment type="caution">
    <text evidence="2">The sequence shown here is derived from an EMBL/GenBank/DDBJ whole genome shotgun (WGS) entry which is preliminary data.</text>
</comment>
<dbReference type="Proteomes" id="UP001604335">
    <property type="component" value="Unassembled WGS sequence"/>
</dbReference>